<keyword evidence="2" id="KW-1185">Reference proteome</keyword>
<protein>
    <submittedName>
        <fullName evidence="1">Uncharacterized protein</fullName>
    </submittedName>
</protein>
<proteinExistence type="predicted"/>
<name>A0ACC0WER3_9STRA</name>
<dbReference type="EMBL" id="CM047581">
    <property type="protein sequence ID" value="KAI9916206.1"/>
    <property type="molecule type" value="Genomic_DNA"/>
</dbReference>
<evidence type="ECO:0000313" key="2">
    <source>
        <dbReference type="Proteomes" id="UP001163321"/>
    </source>
</evidence>
<reference evidence="1 2" key="1">
    <citation type="journal article" date="2022" name="bioRxiv">
        <title>The genome of the oomycete Peronosclerospora sorghi, a cosmopolitan pathogen of maize and sorghum, is inflated with dispersed pseudogenes.</title>
        <authorList>
            <person name="Fletcher K."/>
            <person name="Martin F."/>
            <person name="Isakeit T."/>
            <person name="Cavanaugh K."/>
            <person name="Magill C."/>
            <person name="Michelmore R."/>
        </authorList>
    </citation>
    <scope>NUCLEOTIDE SEQUENCE [LARGE SCALE GENOMIC DNA]</scope>
    <source>
        <strain evidence="1">P6</strain>
    </source>
</reference>
<evidence type="ECO:0000313" key="1">
    <source>
        <dbReference type="EMBL" id="KAI9916206.1"/>
    </source>
</evidence>
<comment type="caution">
    <text evidence="1">The sequence shown here is derived from an EMBL/GenBank/DDBJ whole genome shotgun (WGS) entry which is preliminary data.</text>
</comment>
<organism evidence="1 2">
    <name type="scientific">Peronosclerospora sorghi</name>
    <dbReference type="NCBI Taxonomy" id="230839"/>
    <lineage>
        <taxon>Eukaryota</taxon>
        <taxon>Sar</taxon>
        <taxon>Stramenopiles</taxon>
        <taxon>Oomycota</taxon>
        <taxon>Peronosporomycetes</taxon>
        <taxon>Peronosporales</taxon>
        <taxon>Peronosporaceae</taxon>
        <taxon>Peronosclerospora</taxon>
    </lineage>
</organism>
<dbReference type="Proteomes" id="UP001163321">
    <property type="component" value="Chromosome 2"/>
</dbReference>
<sequence>MAQQGAETSTGYKNPSLSRQVTGQKTTSIFTHNSQDVIATYLFLQFIDKIMHAAEHVLNFPDVSPHTFPRLL</sequence>
<gene>
    <name evidence="1" type="ORF">PsorP6_016972</name>
</gene>
<accession>A0ACC0WER3</accession>